<evidence type="ECO:0000256" key="4">
    <source>
        <dbReference type="ARBA" id="ARBA00023163"/>
    </source>
</evidence>
<dbReference type="GO" id="GO:0003700">
    <property type="term" value="F:DNA-binding transcription factor activity"/>
    <property type="evidence" value="ECO:0007669"/>
    <property type="project" value="InterPro"/>
</dbReference>
<sequence>MNLHALRFFAKVADVGSVTLASELLRVSQPAVTAQIKRLERELGVQLWIPQGRGVALTEAGRMLADEAQRLFELEQSIEDRLKRLKRGDAGKLHFAATYLPANYLLPKPIAAYKKRYPSVELELTTTNSSQALDLLVHFKADIAVVGGIAKEHPLLNRTSWVEDEMCFVVHPGHRLAGADIPLAEMLREPFIIREEGSFSREQLLSLCHVHNLPAPSIGLQMNGLHETLRVVMEGYGAAFLSSLETDFFITQKQLSRVHVQQVKLNNPISVYTRKEPLPPPARQFFDALLSKEATEGDSV</sequence>
<dbReference type="InterPro" id="IPR000847">
    <property type="entry name" value="LysR_HTH_N"/>
</dbReference>
<evidence type="ECO:0000256" key="2">
    <source>
        <dbReference type="ARBA" id="ARBA00023015"/>
    </source>
</evidence>
<gene>
    <name evidence="6" type="ORF">GRF59_22615</name>
</gene>
<keyword evidence="3" id="KW-0238">DNA-binding</keyword>
<dbReference type="AlphaFoldDB" id="A0A7X3LHZ9"/>
<organism evidence="6 7">
    <name type="scientific">Paenibacillus dendrobii</name>
    <dbReference type="NCBI Taxonomy" id="2691084"/>
    <lineage>
        <taxon>Bacteria</taxon>
        <taxon>Bacillati</taxon>
        <taxon>Bacillota</taxon>
        <taxon>Bacilli</taxon>
        <taxon>Bacillales</taxon>
        <taxon>Paenibacillaceae</taxon>
        <taxon>Paenibacillus</taxon>
    </lineage>
</organism>
<evidence type="ECO:0000313" key="7">
    <source>
        <dbReference type="Proteomes" id="UP000460318"/>
    </source>
</evidence>
<accession>A0A7X3LHZ9</accession>
<comment type="caution">
    <text evidence="6">The sequence shown here is derived from an EMBL/GenBank/DDBJ whole genome shotgun (WGS) entry which is preliminary data.</text>
</comment>
<dbReference type="PANTHER" id="PTHR30126:SF40">
    <property type="entry name" value="HTH-TYPE TRANSCRIPTIONAL REGULATOR GLTR"/>
    <property type="match status" value="1"/>
</dbReference>
<evidence type="ECO:0000256" key="3">
    <source>
        <dbReference type="ARBA" id="ARBA00023125"/>
    </source>
</evidence>
<dbReference type="PRINTS" id="PR00039">
    <property type="entry name" value="HTHLYSR"/>
</dbReference>
<dbReference type="PANTHER" id="PTHR30126">
    <property type="entry name" value="HTH-TYPE TRANSCRIPTIONAL REGULATOR"/>
    <property type="match status" value="1"/>
</dbReference>
<dbReference type="RefSeq" id="WP_160499991.1">
    <property type="nucleotide sequence ID" value="NZ_WUBI01000004.1"/>
</dbReference>
<dbReference type="SUPFAM" id="SSF53850">
    <property type="entry name" value="Periplasmic binding protein-like II"/>
    <property type="match status" value="1"/>
</dbReference>
<dbReference type="FunFam" id="1.10.10.10:FF:000001">
    <property type="entry name" value="LysR family transcriptional regulator"/>
    <property type="match status" value="1"/>
</dbReference>
<evidence type="ECO:0000313" key="6">
    <source>
        <dbReference type="EMBL" id="MWV46401.1"/>
    </source>
</evidence>
<dbReference type="GO" id="GO:0000976">
    <property type="term" value="F:transcription cis-regulatory region binding"/>
    <property type="evidence" value="ECO:0007669"/>
    <property type="project" value="TreeGrafter"/>
</dbReference>
<comment type="similarity">
    <text evidence="1">Belongs to the LysR transcriptional regulatory family.</text>
</comment>
<evidence type="ECO:0000256" key="1">
    <source>
        <dbReference type="ARBA" id="ARBA00009437"/>
    </source>
</evidence>
<name>A0A7X3LHZ9_9BACL</name>
<dbReference type="Pfam" id="PF00126">
    <property type="entry name" value="HTH_1"/>
    <property type="match status" value="1"/>
</dbReference>
<dbReference type="InterPro" id="IPR036388">
    <property type="entry name" value="WH-like_DNA-bd_sf"/>
</dbReference>
<keyword evidence="7" id="KW-1185">Reference proteome</keyword>
<dbReference type="Proteomes" id="UP000460318">
    <property type="component" value="Unassembled WGS sequence"/>
</dbReference>
<keyword evidence="2" id="KW-0805">Transcription regulation</keyword>
<feature type="domain" description="HTH lysR-type" evidence="5">
    <location>
        <begin position="1"/>
        <end position="58"/>
    </location>
</feature>
<dbReference type="InterPro" id="IPR005119">
    <property type="entry name" value="LysR_subst-bd"/>
</dbReference>
<dbReference type="Gene3D" id="3.40.190.290">
    <property type="match status" value="1"/>
</dbReference>
<dbReference type="SUPFAM" id="SSF46785">
    <property type="entry name" value="Winged helix' DNA-binding domain"/>
    <property type="match status" value="1"/>
</dbReference>
<evidence type="ECO:0000259" key="5">
    <source>
        <dbReference type="PROSITE" id="PS50931"/>
    </source>
</evidence>
<keyword evidence="4" id="KW-0804">Transcription</keyword>
<dbReference type="InterPro" id="IPR036390">
    <property type="entry name" value="WH_DNA-bd_sf"/>
</dbReference>
<dbReference type="PROSITE" id="PS50931">
    <property type="entry name" value="HTH_LYSR"/>
    <property type="match status" value="1"/>
</dbReference>
<dbReference type="Gene3D" id="1.10.10.10">
    <property type="entry name" value="Winged helix-like DNA-binding domain superfamily/Winged helix DNA-binding domain"/>
    <property type="match status" value="1"/>
</dbReference>
<dbReference type="Pfam" id="PF03466">
    <property type="entry name" value="LysR_substrate"/>
    <property type="match status" value="1"/>
</dbReference>
<dbReference type="EMBL" id="WUBI01000004">
    <property type="protein sequence ID" value="MWV46401.1"/>
    <property type="molecule type" value="Genomic_DNA"/>
</dbReference>
<reference evidence="6 7" key="1">
    <citation type="submission" date="2019-12" db="EMBL/GenBank/DDBJ databases">
        <title>Paenibacillus sp. nov., an endophytic bacterium isolated from the stem of Dendrobium.</title>
        <authorList>
            <person name="Zhao R."/>
        </authorList>
    </citation>
    <scope>NUCLEOTIDE SEQUENCE [LARGE SCALE GENOMIC DNA]</scope>
    <source>
        <strain evidence="6 7">HJL G12</strain>
    </source>
</reference>
<proteinExistence type="inferred from homology"/>
<protein>
    <submittedName>
        <fullName evidence="6">LysR family transcriptional regulator</fullName>
    </submittedName>
</protein>